<protein>
    <submittedName>
        <fullName evidence="2">Antibiotic biosynthesis monooxygenase</fullName>
    </submittedName>
</protein>
<dbReference type="InterPro" id="IPR052936">
    <property type="entry name" value="Jasmonate_Hydroxylase-like"/>
</dbReference>
<evidence type="ECO:0000313" key="2">
    <source>
        <dbReference type="EMBL" id="PVX28229.1"/>
    </source>
</evidence>
<dbReference type="OrthoDB" id="9797060at2"/>
<dbReference type="RefSeq" id="WP_116467681.1">
    <property type="nucleotide sequence ID" value="NZ_QENQ01000001.1"/>
</dbReference>
<dbReference type="Proteomes" id="UP000245890">
    <property type="component" value="Unassembled WGS sequence"/>
</dbReference>
<dbReference type="Pfam" id="PF03992">
    <property type="entry name" value="ABM"/>
    <property type="match status" value="1"/>
</dbReference>
<dbReference type="EMBL" id="QENQ01000001">
    <property type="protein sequence ID" value="PVX28229.1"/>
    <property type="molecule type" value="Genomic_DNA"/>
</dbReference>
<keyword evidence="2" id="KW-0503">Monooxygenase</keyword>
<feature type="domain" description="ABM" evidence="1">
    <location>
        <begin position="25"/>
        <end position="81"/>
    </location>
</feature>
<dbReference type="PANTHER" id="PTHR37811">
    <property type="entry name" value="BLL5343 PROTEIN"/>
    <property type="match status" value="1"/>
</dbReference>
<evidence type="ECO:0000259" key="1">
    <source>
        <dbReference type="Pfam" id="PF03992"/>
    </source>
</evidence>
<keyword evidence="2" id="KW-0560">Oxidoreductase</keyword>
<gene>
    <name evidence="2" type="ORF">DD559_01800</name>
</gene>
<dbReference type="SUPFAM" id="SSF54909">
    <property type="entry name" value="Dimeric alpha+beta barrel"/>
    <property type="match status" value="1"/>
</dbReference>
<accession>A0A2U0SA81</accession>
<dbReference type="GO" id="GO:0004497">
    <property type="term" value="F:monooxygenase activity"/>
    <property type="evidence" value="ECO:0007669"/>
    <property type="project" value="UniProtKB-KW"/>
</dbReference>
<organism evidence="2 3">
    <name type="scientific">Sphingomonas pokkalii</name>
    <dbReference type="NCBI Taxonomy" id="2175090"/>
    <lineage>
        <taxon>Bacteria</taxon>
        <taxon>Pseudomonadati</taxon>
        <taxon>Pseudomonadota</taxon>
        <taxon>Alphaproteobacteria</taxon>
        <taxon>Sphingomonadales</taxon>
        <taxon>Sphingomonadaceae</taxon>
        <taxon>Sphingomonas</taxon>
    </lineage>
</organism>
<sequence length="107" mass="11945">MGEDRTGQIAVLFISKRTATDGEGYAAAADAMAALVERQPGYCGVESQRGEDGVGITISYWADEASAAAWRDHPDHAAIRALGRARWYEWYEVIVSRIERGYRWHRA</sequence>
<dbReference type="Gene3D" id="3.30.70.100">
    <property type="match status" value="1"/>
</dbReference>
<keyword evidence="3" id="KW-1185">Reference proteome</keyword>
<evidence type="ECO:0000313" key="3">
    <source>
        <dbReference type="Proteomes" id="UP000245890"/>
    </source>
</evidence>
<proteinExistence type="predicted"/>
<reference evidence="2 3" key="1">
    <citation type="submission" date="2018-05" db="EMBL/GenBank/DDBJ databases">
        <title>Description of Sphingomonas pokkalii sp nov, isolated from the rhizosphere of saline tolerant pokkali rice and its draft genome analysis.</title>
        <authorList>
            <person name="Menon R."/>
            <person name="Kumari S."/>
            <person name="Rameshkumar N."/>
        </authorList>
    </citation>
    <scope>NUCLEOTIDE SEQUENCE [LARGE SCALE GENOMIC DNA]</scope>
    <source>
        <strain evidence="2 3">L3B27</strain>
    </source>
</reference>
<name>A0A2U0SA81_9SPHN</name>
<dbReference type="PANTHER" id="PTHR37811:SF2">
    <property type="entry name" value="ABM DOMAIN-CONTAINING PROTEIN"/>
    <property type="match status" value="1"/>
</dbReference>
<comment type="caution">
    <text evidence="2">The sequence shown here is derived from an EMBL/GenBank/DDBJ whole genome shotgun (WGS) entry which is preliminary data.</text>
</comment>
<dbReference type="InterPro" id="IPR011008">
    <property type="entry name" value="Dimeric_a/b-barrel"/>
</dbReference>
<dbReference type="AlphaFoldDB" id="A0A2U0SA81"/>
<dbReference type="InterPro" id="IPR007138">
    <property type="entry name" value="ABM_dom"/>
</dbReference>